<accession>X1HTH9</accession>
<feature type="non-terminal residue" evidence="1">
    <location>
        <position position="162"/>
    </location>
</feature>
<dbReference type="Pfam" id="PF03692">
    <property type="entry name" value="CxxCxxCC"/>
    <property type="match status" value="1"/>
</dbReference>
<dbReference type="PANTHER" id="PTHR35866">
    <property type="entry name" value="PUTATIVE-RELATED"/>
    <property type="match status" value="1"/>
</dbReference>
<protein>
    <recommendedName>
        <fullName evidence="2">YkgJ family cysteine cluster protein</fullName>
    </recommendedName>
</protein>
<proteinExistence type="predicted"/>
<dbReference type="InterPro" id="IPR005358">
    <property type="entry name" value="Puta_zinc/iron-chelating_dom"/>
</dbReference>
<reference evidence="1" key="1">
    <citation type="journal article" date="2014" name="Front. Microbiol.">
        <title>High frequency of phylogenetically diverse reductive dehalogenase-homologous genes in deep subseafloor sedimentary metagenomes.</title>
        <authorList>
            <person name="Kawai M."/>
            <person name="Futagami T."/>
            <person name="Toyoda A."/>
            <person name="Takaki Y."/>
            <person name="Nishi S."/>
            <person name="Hori S."/>
            <person name="Arai W."/>
            <person name="Tsubouchi T."/>
            <person name="Morono Y."/>
            <person name="Uchiyama I."/>
            <person name="Ito T."/>
            <person name="Fujiyama A."/>
            <person name="Inagaki F."/>
            <person name="Takami H."/>
        </authorList>
    </citation>
    <scope>NUCLEOTIDE SEQUENCE</scope>
    <source>
        <strain evidence="1">Expedition CK06-06</strain>
    </source>
</reference>
<dbReference type="EMBL" id="BARU01018797">
    <property type="protein sequence ID" value="GAH60370.1"/>
    <property type="molecule type" value="Genomic_DNA"/>
</dbReference>
<evidence type="ECO:0000313" key="1">
    <source>
        <dbReference type="EMBL" id="GAH60370.1"/>
    </source>
</evidence>
<name>X1HTH9_9ZZZZ</name>
<gene>
    <name evidence="1" type="ORF">S03H2_31033</name>
</gene>
<dbReference type="PANTHER" id="PTHR35866:SF1">
    <property type="entry name" value="YKGJ FAMILY CYSTEINE CLUSTER PROTEIN"/>
    <property type="match status" value="1"/>
</dbReference>
<organism evidence="1">
    <name type="scientific">marine sediment metagenome</name>
    <dbReference type="NCBI Taxonomy" id="412755"/>
    <lineage>
        <taxon>unclassified sequences</taxon>
        <taxon>metagenomes</taxon>
        <taxon>ecological metagenomes</taxon>
    </lineage>
</organism>
<sequence length="162" mass="18879">MSNTNDLRFECVHCGNCCTDLNTLVNTTYLDILRISNGLNLTQKEVIEILGFYVFDKKPTIKEIERMVVPPIETERGLAFTGLKKRPNCQCYFYDSKKKRCSIYNFRPNFCRTFPFTFKVFVNKDKSDENAIKVNFTEKSLQYCEGIGEEAPVIEKDIWVKI</sequence>
<dbReference type="AlphaFoldDB" id="X1HTH9"/>
<comment type="caution">
    <text evidence="1">The sequence shown here is derived from an EMBL/GenBank/DDBJ whole genome shotgun (WGS) entry which is preliminary data.</text>
</comment>
<evidence type="ECO:0008006" key="2">
    <source>
        <dbReference type="Google" id="ProtNLM"/>
    </source>
</evidence>